<feature type="compositionally biased region" description="Polar residues" evidence="1">
    <location>
        <begin position="54"/>
        <end position="64"/>
    </location>
</feature>
<evidence type="ECO:0008006" key="5">
    <source>
        <dbReference type="Google" id="ProtNLM"/>
    </source>
</evidence>
<gene>
    <name evidence="3" type="ORF">OLX77_04805</name>
</gene>
<keyword evidence="2" id="KW-0732">Signal</keyword>
<protein>
    <recommendedName>
        <fullName evidence="5">DUF1104 domain-containing protein</fullName>
    </recommendedName>
</protein>
<name>A0A9X4RPR5_9BACT</name>
<dbReference type="AlphaFoldDB" id="A0A9X4RPR5"/>
<accession>A0A9X4RPR5</accession>
<reference evidence="3" key="2">
    <citation type="submission" date="2022-10" db="EMBL/GenBank/DDBJ databases">
        <authorList>
            <person name="Aronson H.S."/>
        </authorList>
    </citation>
    <scope>NUCLEOTIDE SEQUENCE</scope>
    <source>
        <strain evidence="3">RS19-109</strain>
    </source>
</reference>
<feature type="compositionally biased region" description="Basic and acidic residues" evidence="1">
    <location>
        <begin position="88"/>
        <end position="101"/>
    </location>
</feature>
<evidence type="ECO:0000256" key="1">
    <source>
        <dbReference type="SAM" id="MobiDB-lite"/>
    </source>
</evidence>
<dbReference type="RefSeq" id="WP_307632450.1">
    <property type="nucleotide sequence ID" value="NZ_JAPHEH010000001.1"/>
</dbReference>
<proteinExistence type="predicted"/>
<feature type="chain" id="PRO_5040765082" description="DUF1104 domain-containing protein" evidence="2">
    <location>
        <begin position="26"/>
        <end position="140"/>
    </location>
</feature>
<dbReference type="Gene3D" id="1.20.120.1430">
    <property type="entry name" value="HP0721 helical bundle"/>
    <property type="match status" value="1"/>
</dbReference>
<sequence>MKKSTMFRISTILAGSLLTATLAFAATDYSGMSNEELAAQRGSMKQSTVEERNAFQNEWQNRVQKMSPAEKQKAMGQTGNGQGQGGMRAEKQERNQERMQQRQDQGSGMGSGSGMGGGMGSGSGSGGGMSRGGMGGGGRR</sequence>
<evidence type="ECO:0000313" key="4">
    <source>
        <dbReference type="Proteomes" id="UP001154240"/>
    </source>
</evidence>
<comment type="caution">
    <text evidence="3">The sequence shown here is derived from an EMBL/GenBank/DDBJ whole genome shotgun (WGS) entry which is preliminary data.</text>
</comment>
<feature type="compositionally biased region" description="Gly residues" evidence="1">
    <location>
        <begin position="107"/>
        <end position="140"/>
    </location>
</feature>
<dbReference type="InterPro" id="IPR038310">
    <property type="entry name" value="DUF1104_sf"/>
</dbReference>
<feature type="region of interest" description="Disordered" evidence="1">
    <location>
        <begin position="37"/>
        <end position="140"/>
    </location>
</feature>
<dbReference type="EMBL" id="JAPHEH010000001">
    <property type="protein sequence ID" value="MDG4475477.1"/>
    <property type="molecule type" value="Genomic_DNA"/>
</dbReference>
<organism evidence="3 4">
    <name type="scientific">Thiovibrio frasassiensis</name>
    <dbReference type="NCBI Taxonomy" id="2984131"/>
    <lineage>
        <taxon>Bacteria</taxon>
        <taxon>Pseudomonadati</taxon>
        <taxon>Thermodesulfobacteriota</taxon>
        <taxon>Desulfobulbia</taxon>
        <taxon>Desulfobulbales</taxon>
        <taxon>Thiovibrionaceae</taxon>
        <taxon>Thiovibrio</taxon>
    </lineage>
</organism>
<keyword evidence="4" id="KW-1185">Reference proteome</keyword>
<evidence type="ECO:0000313" key="3">
    <source>
        <dbReference type="EMBL" id="MDG4475477.1"/>
    </source>
</evidence>
<reference evidence="3" key="1">
    <citation type="journal article" date="2022" name="bioRxiv">
        <title>Thiovibrio frasassiensisgen. nov., sp. nov., an autotrophic, elemental sulfur disproportionating bacterium isolated from sulfidic karst sediment, and proposal of Thiovibrionaceae fam. nov.</title>
        <authorList>
            <person name="Aronson H."/>
            <person name="Thomas C."/>
            <person name="Bhattacharyya M."/>
            <person name="Eckstein S."/>
            <person name="Jensen S."/>
            <person name="Barco R."/>
            <person name="Macalady J."/>
            <person name="Amend J."/>
        </authorList>
    </citation>
    <scope>NUCLEOTIDE SEQUENCE</scope>
    <source>
        <strain evidence="3">RS19-109</strain>
    </source>
</reference>
<dbReference type="Proteomes" id="UP001154240">
    <property type="component" value="Unassembled WGS sequence"/>
</dbReference>
<evidence type="ECO:0000256" key="2">
    <source>
        <dbReference type="SAM" id="SignalP"/>
    </source>
</evidence>
<feature type="signal peptide" evidence="2">
    <location>
        <begin position="1"/>
        <end position="25"/>
    </location>
</feature>